<dbReference type="Proteomes" id="UP000290092">
    <property type="component" value="Unassembled WGS sequence"/>
</dbReference>
<protein>
    <recommendedName>
        <fullName evidence="3">Flagellar rod assembly protein FlgJ</fullName>
    </recommendedName>
</protein>
<organism evidence="1 2">
    <name type="scientific">Malaciobacter mytili LMG 24559</name>
    <dbReference type="NCBI Taxonomy" id="1032238"/>
    <lineage>
        <taxon>Bacteria</taxon>
        <taxon>Pseudomonadati</taxon>
        <taxon>Campylobacterota</taxon>
        <taxon>Epsilonproteobacteria</taxon>
        <taxon>Campylobacterales</taxon>
        <taxon>Arcobacteraceae</taxon>
        <taxon>Malaciobacter</taxon>
    </lineage>
</organism>
<keyword evidence="2" id="KW-1185">Reference proteome</keyword>
<sequence>MELSAPLVQYNQYDDNKFKNIDVKKLEEENLKKVCDDFESFFAQQLMDISLKNTSVAGEGTGSDIIKGMYTEAVSKNTQGTLGISQLLYQFLSENNRS</sequence>
<evidence type="ECO:0000313" key="2">
    <source>
        <dbReference type="Proteomes" id="UP000290092"/>
    </source>
</evidence>
<comment type="caution">
    <text evidence="1">The sequence shown here is derived from an EMBL/GenBank/DDBJ whole genome shotgun (WGS) entry which is preliminary data.</text>
</comment>
<accession>A0AAX2AFT7</accession>
<evidence type="ECO:0000313" key="1">
    <source>
        <dbReference type="EMBL" id="RXK15460.1"/>
    </source>
</evidence>
<proteinExistence type="predicted"/>
<gene>
    <name evidence="1" type="ORF">CP985_08630</name>
</gene>
<dbReference type="EMBL" id="NXID01000029">
    <property type="protein sequence ID" value="RXK15460.1"/>
    <property type="molecule type" value="Genomic_DNA"/>
</dbReference>
<dbReference type="AlphaFoldDB" id="A0AAX2AFT7"/>
<reference evidence="1 2" key="1">
    <citation type="submission" date="2017-09" db="EMBL/GenBank/DDBJ databases">
        <title>Genomics of the genus Arcobacter.</title>
        <authorList>
            <person name="Perez-Cataluna A."/>
            <person name="Figueras M.J."/>
            <person name="Salas-Masso N."/>
        </authorList>
    </citation>
    <scope>NUCLEOTIDE SEQUENCE [LARGE SCALE GENOMIC DNA]</scope>
    <source>
        <strain evidence="1 2">CECT 7386</strain>
    </source>
</reference>
<name>A0AAX2AFT7_9BACT</name>
<evidence type="ECO:0008006" key="3">
    <source>
        <dbReference type="Google" id="ProtNLM"/>
    </source>
</evidence>